<evidence type="ECO:0000256" key="3">
    <source>
        <dbReference type="SAM" id="MobiDB-lite"/>
    </source>
</evidence>
<dbReference type="SUPFAM" id="SSF53474">
    <property type="entry name" value="alpha/beta-Hydrolases"/>
    <property type="match status" value="1"/>
</dbReference>
<feature type="domain" description="Acyl-CoA thioester hydrolase/bile acid-CoA amino acid N-acetyltransferase" evidence="4">
    <location>
        <begin position="290"/>
        <end position="416"/>
    </location>
</feature>
<dbReference type="Pfam" id="PF08840">
    <property type="entry name" value="BAAT_C"/>
    <property type="match status" value="1"/>
</dbReference>
<dbReference type="GO" id="GO:0047617">
    <property type="term" value="F:fatty acyl-CoA hydrolase activity"/>
    <property type="evidence" value="ECO:0007669"/>
    <property type="project" value="TreeGrafter"/>
</dbReference>
<proteinExistence type="inferred from homology"/>
<dbReference type="PANTHER" id="PTHR10824">
    <property type="entry name" value="ACYL-COENZYME A THIOESTERASE-RELATED"/>
    <property type="match status" value="1"/>
</dbReference>
<feature type="compositionally biased region" description="Gly residues" evidence="3">
    <location>
        <begin position="204"/>
        <end position="214"/>
    </location>
</feature>
<dbReference type="GO" id="GO:0006637">
    <property type="term" value="P:acyl-CoA metabolic process"/>
    <property type="evidence" value="ECO:0007669"/>
    <property type="project" value="TreeGrafter"/>
</dbReference>
<feature type="domain" description="BAAT/Acyl-CoA thioester hydrolase C-terminal" evidence="5">
    <location>
        <begin position="479"/>
        <end position="686"/>
    </location>
</feature>
<evidence type="ECO:0000259" key="4">
    <source>
        <dbReference type="Pfam" id="PF04775"/>
    </source>
</evidence>
<dbReference type="FunFam" id="3.40.50.1820:FF:000024">
    <property type="entry name" value="acyl-coenzyme A thioesterase 4"/>
    <property type="match status" value="1"/>
</dbReference>
<dbReference type="FunFam" id="2.60.40.2240:FF:000001">
    <property type="entry name" value="acyl-coenzyme A thioesterase 4"/>
    <property type="match status" value="1"/>
</dbReference>
<keyword evidence="2" id="KW-0276">Fatty acid metabolism</keyword>
<protein>
    <recommendedName>
        <fullName evidence="8">Acyl-coenzyme A thioesterase 1</fullName>
    </recommendedName>
</protein>
<keyword evidence="2" id="KW-0443">Lipid metabolism</keyword>
<dbReference type="InterPro" id="IPR042490">
    <property type="entry name" value="Thio_Ohase/BAAT_N"/>
</dbReference>
<dbReference type="Gene3D" id="2.60.40.2240">
    <property type="entry name" value="Acyl-CoA thioester hydrolase/BAAT N-terminal domain"/>
    <property type="match status" value="1"/>
</dbReference>
<name>A0A8B9RXP0_9AVES</name>
<organism evidence="6 7">
    <name type="scientific">Accipiter nisus</name>
    <name type="common">Eurasian sparrowhawk</name>
    <dbReference type="NCBI Taxonomy" id="211598"/>
    <lineage>
        <taxon>Eukaryota</taxon>
        <taxon>Metazoa</taxon>
        <taxon>Chordata</taxon>
        <taxon>Craniata</taxon>
        <taxon>Vertebrata</taxon>
        <taxon>Euteleostomi</taxon>
        <taxon>Archelosauria</taxon>
        <taxon>Archosauria</taxon>
        <taxon>Dinosauria</taxon>
        <taxon>Saurischia</taxon>
        <taxon>Theropoda</taxon>
        <taxon>Coelurosauria</taxon>
        <taxon>Aves</taxon>
        <taxon>Neognathae</taxon>
        <taxon>Neoaves</taxon>
        <taxon>Telluraves</taxon>
        <taxon>Accipitrimorphae</taxon>
        <taxon>Accipitriformes</taxon>
        <taxon>Accipitridae</taxon>
        <taxon>Accipitrinae</taxon>
        <taxon>Accipiter</taxon>
    </lineage>
</organism>
<sequence length="696" mass="75286">MASKELPVRLPGTSSSCWMRCSSSVPWVRLPFRSMCSDWGPPLFNQDALVILQALLLDLQSARPSFGRRRYPSCFGITGRKWDLRTERVRPGPGCLCWRSGAPAPPGLPHLCAVGRTQALPRPDSEPRPRLRSLARQPLRPQPPPGPGELGAGHQGAAPRGRDGPWQTSPVEGREGRGGGRQAGGARELPFPSSPPGRPELGAGRAGTGPGSASGRGRPLEVMFQVRTALSLRRAVSRGGWQQRLPRPSPAPAAPQRCSPGGTPGTAPARLLASTAPAVRFSPAVRSLFDEPLAVAVQGLGPRQPVTLRTSLQDETGELFQACARYRAGDDGELDLARCPALPGGSFSGLEPMGLLWALQPRKPFWRLVKRDVRTPLLLQLEVFEGHGDPPGQLLAQAQHERVFLRDGARRVSVREGKIRATLFLPPGSGPFPGIIDLYGTGGGLPEYRACLLANHGFAVLALAFYGYEDLPKDMKEFHLEYFEEAVNYMLQHTQVKGPGIGLLGISKGGDLCLSMASFLKGITATAIINGSVANVGAVLRYKDITIPPLSFNAKRIKVNKSGIADIFDVLSNPLEGPDRQSLIPLEKAECRFLFIVGQDDRNWKSEFFAVEGGKRLQAHGKEKPEIVCYPGAGHYIEPPFFPMCAASMHLLVGMPVVWGGEPKAHCEAQIDAWQQILAFFRKHLSGKPSGISSKM</sequence>
<reference evidence="6" key="1">
    <citation type="submission" date="2025-08" db="UniProtKB">
        <authorList>
            <consortium name="Ensembl"/>
        </authorList>
    </citation>
    <scope>IDENTIFICATION</scope>
</reference>
<feature type="region of interest" description="Disordered" evidence="3">
    <location>
        <begin position="236"/>
        <end position="266"/>
    </location>
</feature>
<dbReference type="PANTHER" id="PTHR10824:SF17">
    <property type="entry name" value="ACYL-COENZYME A THIOESTERASE 6"/>
    <property type="match status" value="1"/>
</dbReference>
<evidence type="ECO:0000256" key="1">
    <source>
        <dbReference type="ARBA" id="ARBA00006538"/>
    </source>
</evidence>
<evidence type="ECO:0000256" key="2">
    <source>
        <dbReference type="ARBA" id="ARBA00022832"/>
    </source>
</evidence>
<dbReference type="InterPro" id="IPR029058">
    <property type="entry name" value="AB_hydrolase_fold"/>
</dbReference>
<dbReference type="AlphaFoldDB" id="A0A8B9RXP0"/>
<evidence type="ECO:0000259" key="5">
    <source>
        <dbReference type="Pfam" id="PF08840"/>
    </source>
</evidence>
<dbReference type="GO" id="GO:0006631">
    <property type="term" value="P:fatty acid metabolic process"/>
    <property type="evidence" value="ECO:0007669"/>
    <property type="project" value="UniProtKB-KW"/>
</dbReference>
<evidence type="ECO:0000313" key="6">
    <source>
        <dbReference type="Ensembl" id="ENSANIP00000018326.1"/>
    </source>
</evidence>
<feature type="region of interest" description="Disordered" evidence="3">
    <location>
        <begin position="119"/>
        <end position="219"/>
    </location>
</feature>
<dbReference type="Pfam" id="PF04775">
    <property type="entry name" value="Bile_Hydr_Trans"/>
    <property type="match status" value="1"/>
</dbReference>
<keyword evidence="7" id="KW-1185">Reference proteome</keyword>
<comment type="similarity">
    <text evidence="1">Belongs to the C/M/P thioester hydrolase family.</text>
</comment>
<accession>A0A8B9RXP0</accession>
<dbReference type="Gene3D" id="3.40.50.1820">
    <property type="entry name" value="alpha/beta hydrolase"/>
    <property type="match status" value="1"/>
</dbReference>
<dbReference type="Proteomes" id="UP000694541">
    <property type="component" value="Unplaced"/>
</dbReference>
<evidence type="ECO:0008006" key="8">
    <source>
        <dbReference type="Google" id="ProtNLM"/>
    </source>
</evidence>
<dbReference type="Ensembl" id="ENSANIT00000018943.1">
    <property type="protein sequence ID" value="ENSANIP00000018326.1"/>
    <property type="gene ID" value="ENSANIG00000012457.1"/>
</dbReference>
<reference evidence="6" key="2">
    <citation type="submission" date="2025-09" db="UniProtKB">
        <authorList>
            <consortium name="Ensembl"/>
        </authorList>
    </citation>
    <scope>IDENTIFICATION</scope>
</reference>
<evidence type="ECO:0000313" key="7">
    <source>
        <dbReference type="Proteomes" id="UP000694541"/>
    </source>
</evidence>
<dbReference type="InterPro" id="IPR014940">
    <property type="entry name" value="BAAT_C"/>
</dbReference>
<dbReference type="InterPro" id="IPR006862">
    <property type="entry name" value="Thio_Ohase/aa_AcTrfase"/>
</dbReference>